<dbReference type="InterPro" id="IPR035892">
    <property type="entry name" value="C2_domain_sf"/>
</dbReference>
<dbReference type="PANTHER" id="PTHR47052:SF3">
    <property type="entry name" value="INGRESSION PROTEIN 1"/>
    <property type="match status" value="1"/>
</dbReference>
<keyword evidence="3" id="KW-1185">Reference proteome</keyword>
<dbReference type="InterPro" id="IPR052981">
    <property type="entry name" value="Ingression_C2_domain"/>
</dbReference>
<evidence type="ECO:0000313" key="3">
    <source>
        <dbReference type="Proteomes" id="UP000006727"/>
    </source>
</evidence>
<evidence type="ECO:0000313" key="2">
    <source>
        <dbReference type="EnsemblPlants" id="Pp3c12_12080V3.5"/>
    </source>
</evidence>
<gene>
    <name evidence="2" type="primary">LOC112289355</name>
</gene>
<dbReference type="InParanoid" id="A0A7I4AE74"/>
<reference evidence="2 3" key="2">
    <citation type="journal article" date="2018" name="Plant J.">
        <title>The Physcomitrella patens chromosome-scale assembly reveals moss genome structure and evolution.</title>
        <authorList>
            <person name="Lang D."/>
            <person name="Ullrich K.K."/>
            <person name="Murat F."/>
            <person name="Fuchs J."/>
            <person name="Jenkins J."/>
            <person name="Haas F.B."/>
            <person name="Piednoel M."/>
            <person name="Gundlach H."/>
            <person name="Van Bel M."/>
            <person name="Meyberg R."/>
            <person name="Vives C."/>
            <person name="Morata J."/>
            <person name="Symeonidi A."/>
            <person name="Hiss M."/>
            <person name="Muchero W."/>
            <person name="Kamisugi Y."/>
            <person name="Saleh O."/>
            <person name="Blanc G."/>
            <person name="Decker E.L."/>
            <person name="van Gessel N."/>
            <person name="Grimwood J."/>
            <person name="Hayes R.D."/>
            <person name="Graham S.W."/>
            <person name="Gunter L.E."/>
            <person name="McDaniel S.F."/>
            <person name="Hoernstein S.N.W."/>
            <person name="Larsson A."/>
            <person name="Li F.W."/>
            <person name="Perroud P.F."/>
            <person name="Phillips J."/>
            <person name="Ranjan P."/>
            <person name="Rokshar D.S."/>
            <person name="Rothfels C.J."/>
            <person name="Schneider L."/>
            <person name="Shu S."/>
            <person name="Stevenson D.W."/>
            <person name="Thummler F."/>
            <person name="Tillich M."/>
            <person name="Villarreal Aguilar J.C."/>
            <person name="Widiez T."/>
            <person name="Wong G.K."/>
            <person name="Wymore A."/>
            <person name="Zhang Y."/>
            <person name="Zimmer A.D."/>
            <person name="Quatrano R.S."/>
            <person name="Mayer K.F.X."/>
            <person name="Goodstein D."/>
            <person name="Casacuberta J.M."/>
            <person name="Vandepoele K."/>
            <person name="Reski R."/>
            <person name="Cuming A.C."/>
            <person name="Tuskan G.A."/>
            <person name="Maumus F."/>
            <person name="Salse J."/>
            <person name="Schmutz J."/>
            <person name="Rensing S.A."/>
        </authorList>
    </citation>
    <scope>NUCLEOTIDE SEQUENCE [LARGE SCALE GENOMIC DNA]</scope>
    <source>
        <strain evidence="2 3">cv. Gransden 2004</strain>
    </source>
</reference>
<reference evidence="2 3" key="1">
    <citation type="journal article" date="2008" name="Science">
        <title>The Physcomitrella genome reveals evolutionary insights into the conquest of land by plants.</title>
        <authorList>
            <person name="Rensing S."/>
            <person name="Lang D."/>
            <person name="Zimmer A."/>
            <person name="Terry A."/>
            <person name="Salamov A."/>
            <person name="Shapiro H."/>
            <person name="Nishiyama T."/>
            <person name="Perroud P.-F."/>
            <person name="Lindquist E."/>
            <person name="Kamisugi Y."/>
            <person name="Tanahashi T."/>
            <person name="Sakakibara K."/>
            <person name="Fujita T."/>
            <person name="Oishi K."/>
            <person name="Shin-I T."/>
            <person name="Kuroki Y."/>
            <person name="Toyoda A."/>
            <person name="Suzuki Y."/>
            <person name="Hashimoto A."/>
            <person name="Yamaguchi K."/>
            <person name="Sugano A."/>
            <person name="Kohara Y."/>
            <person name="Fujiyama A."/>
            <person name="Anterola A."/>
            <person name="Aoki S."/>
            <person name="Ashton N."/>
            <person name="Barbazuk W.B."/>
            <person name="Barker E."/>
            <person name="Bennetzen J."/>
            <person name="Bezanilla M."/>
            <person name="Blankenship R."/>
            <person name="Cho S.H."/>
            <person name="Dutcher S."/>
            <person name="Estelle M."/>
            <person name="Fawcett J.A."/>
            <person name="Gundlach H."/>
            <person name="Hanada K."/>
            <person name="Heyl A."/>
            <person name="Hicks K.A."/>
            <person name="Hugh J."/>
            <person name="Lohr M."/>
            <person name="Mayer K."/>
            <person name="Melkozernov A."/>
            <person name="Murata T."/>
            <person name="Nelson D."/>
            <person name="Pils B."/>
            <person name="Prigge M."/>
            <person name="Reiss B."/>
            <person name="Renner T."/>
            <person name="Rombauts S."/>
            <person name="Rushton P."/>
            <person name="Sanderfoot A."/>
            <person name="Schween G."/>
            <person name="Shiu S.-H."/>
            <person name="Stueber K."/>
            <person name="Theodoulou F.L."/>
            <person name="Tu H."/>
            <person name="Van de Peer Y."/>
            <person name="Verrier P.J."/>
            <person name="Waters E."/>
            <person name="Wood A."/>
            <person name="Yang L."/>
            <person name="Cove D."/>
            <person name="Cuming A."/>
            <person name="Hasebe M."/>
            <person name="Lucas S."/>
            <person name="Mishler D.B."/>
            <person name="Reski R."/>
            <person name="Grigoriev I."/>
            <person name="Quatrano R.S."/>
            <person name="Boore J.L."/>
        </authorList>
    </citation>
    <scope>NUCLEOTIDE SEQUENCE [LARGE SCALE GENOMIC DNA]</scope>
    <source>
        <strain evidence="2 3">cv. Gransden 2004</strain>
    </source>
</reference>
<feature type="domain" description="C2" evidence="1">
    <location>
        <begin position="1"/>
        <end position="105"/>
    </location>
</feature>
<protein>
    <recommendedName>
        <fullName evidence="1">C2 domain-containing protein</fullName>
    </recommendedName>
</protein>
<dbReference type="Gene3D" id="2.60.40.150">
    <property type="entry name" value="C2 domain"/>
    <property type="match status" value="1"/>
</dbReference>
<proteinExistence type="predicted"/>
<dbReference type="EMBL" id="ABEU02000012">
    <property type="status" value="NOT_ANNOTATED_CDS"/>
    <property type="molecule type" value="Genomic_DNA"/>
</dbReference>
<dbReference type="Pfam" id="PF00168">
    <property type="entry name" value="C2"/>
    <property type="match status" value="1"/>
</dbReference>
<sequence>MPAGKLDVYVNSANGLKDTEIIGKADPYVILKAEKATGKTSTCKDQGSSPVWGEIIRLRIPNGCKQLVLTIYNENRLYKDDIMGIVTIKLAEVFDPDNKLPDGSFLSPSAEYPVARPDGKIQGKISVALIFEEDGTDLGLEVSDDILPKYGCIVVVNKIRLFRALNVLWFGGVLCVRRLFRALKIL</sequence>
<dbReference type="InterPro" id="IPR000008">
    <property type="entry name" value="C2_dom"/>
</dbReference>
<dbReference type="PANTHER" id="PTHR47052">
    <property type="entry name" value="CONSERVED SERINE PROLINE-RICH PROTEIN (AFU_ORTHOLOGUE AFUA_2G01790)"/>
    <property type="match status" value="1"/>
</dbReference>
<dbReference type="CDD" id="cd00030">
    <property type="entry name" value="C2"/>
    <property type="match status" value="1"/>
</dbReference>
<name>A0A7I4AE74_PHYPA</name>
<evidence type="ECO:0000259" key="1">
    <source>
        <dbReference type="PROSITE" id="PS50004"/>
    </source>
</evidence>
<reference evidence="2" key="3">
    <citation type="submission" date="2020-12" db="UniProtKB">
        <authorList>
            <consortium name="EnsemblPlants"/>
        </authorList>
    </citation>
    <scope>IDENTIFICATION</scope>
</reference>
<dbReference type="PROSITE" id="PS50004">
    <property type="entry name" value="C2"/>
    <property type="match status" value="1"/>
</dbReference>
<organism evidence="2 3">
    <name type="scientific">Physcomitrium patens</name>
    <name type="common">Spreading-leaved earth moss</name>
    <name type="synonym">Physcomitrella patens</name>
    <dbReference type="NCBI Taxonomy" id="3218"/>
    <lineage>
        <taxon>Eukaryota</taxon>
        <taxon>Viridiplantae</taxon>
        <taxon>Streptophyta</taxon>
        <taxon>Embryophyta</taxon>
        <taxon>Bryophyta</taxon>
        <taxon>Bryophytina</taxon>
        <taxon>Bryopsida</taxon>
        <taxon>Funariidae</taxon>
        <taxon>Funariales</taxon>
        <taxon>Funariaceae</taxon>
        <taxon>Physcomitrium</taxon>
    </lineage>
</organism>
<dbReference type="EnsemblPlants" id="Pp3c12_12080V3.5">
    <property type="protein sequence ID" value="Pp3c12_12080V3.5"/>
    <property type="gene ID" value="Pp3c12_12080"/>
</dbReference>
<dbReference type="AlphaFoldDB" id="A0A7I4AE74"/>
<accession>A0A7I4AE74</accession>
<dbReference type="Proteomes" id="UP000006727">
    <property type="component" value="Chromosome 12"/>
</dbReference>
<dbReference type="SUPFAM" id="SSF49562">
    <property type="entry name" value="C2 domain (Calcium/lipid-binding domain, CaLB)"/>
    <property type="match status" value="1"/>
</dbReference>
<dbReference type="Gramene" id="Pp3c12_12080V3.5">
    <property type="protein sequence ID" value="Pp3c12_12080V3.5"/>
    <property type="gene ID" value="Pp3c12_12080"/>
</dbReference>
<dbReference type="FunCoup" id="A0A7I4AE74">
    <property type="interactions" value="272"/>
</dbReference>
<dbReference type="SMART" id="SM00239">
    <property type="entry name" value="C2"/>
    <property type="match status" value="1"/>
</dbReference>